<reference evidence="3" key="1">
    <citation type="submission" date="2021-01" db="EMBL/GenBank/DDBJ databases">
        <authorList>
            <person name="Corre E."/>
            <person name="Pelletier E."/>
            <person name="Niang G."/>
            <person name="Scheremetjew M."/>
            <person name="Finn R."/>
            <person name="Kale V."/>
            <person name="Holt S."/>
            <person name="Cochrane G."/>
            <person name="Meng A."/>
            <person name="Brown T."/>
            <person name="Cohen L."/>
        </authorList>
    </citation>
    <scope>NUCLEOTIDE SEQUENCE</scope>
    <source>
        <strain evidence="3">NIES-381</strain>
    </source>
</reference>
<dbReference type="EMBL" id="HBGA01050651">
    <property type="protein sequence ID" value="CAD9007576.1"/>
    <property type="molecule type" value="Transcribed_RNA"/>
</dbReference>
<dbReference type="InterPro" id="IPR036389">
    <property type="entry name" value="RNase_III_sf"/>
</dbReference>
<dbReference type="SUPFAM" id="SSF69065">
    <property type="entry name" value="RNase III domain-like"/>
    <property type="match status" value="1"/>
</dbReference>
<dbReference type="PANTHER" id="PTHR34276:SF1">
    <property type="entry name" value="MINI-RIBONUCLEASE 3"/>
    <property type="match status" value="1"/>
</dbReference>
<proteinExistence type="predicted"/>
<dbReference type="GO" id="GO:0004525">
    <property type="term" value="F:ribonuclease III activity"/>
    <property type="evidence" value="ECO:0007669"/>
    <property type="project" value="InterPro"/>
</dbReference>
<evidence type="ECO:0000259" key="2">
    <source>
        <dbReference type="Pfam" id="PF00636"/>
    </source>
</evidence>
<dbReference type="PANTHER" id="PTHR34276">
    <property type="entry name" value="MINI-RIBONUCLEASE 3"/>
    <property type="match status" value="1"/>
</dbReference>
<feature type="domain" description="RNase III" evidence="2">
    <location>
        <begin position="88"/>
        <end position="194"/>
    </location>
</feature>
<dbReference type="Gene3D" id="1.10.1520.10">
    <property type="entry name" value="Ribonuclease III domain"/>
    <property type="match status" value="1"/>
</dbReference>
<name>A0A7S1NBA0_9EUGL</name>
<organism evidence="3">
    <name type="scientific">Eutreptiella gymnastica</name>
    <dbReference type="NCBI Taxonomy" id="73025"/>
    <lineage>
        <taxon>Eukaryota</taxon>
        <taxon>Discoba</taxon>
        <taxon>Euglenozoa</taxon>
        <taxon>Euglenida</taxon>
        <taxon>Spirocuta</taxon>
        <taxon>Euglenophyceae</taxon>
        <taxon>Eutreptiales</taxon>
        <taxon>Eutreptiaceae</taxon>
        <taxon>Eutreptiella</taxon>
    </lineage>
</organism>
<dbReference type="GO" id="GO:0006396">
    <property type="term" value="P:RNA processing"/>
    <property type="evidence" value="ECO:0007669"/>
    <property type="project" value="InterPro"/>
</dbReference>
<feature type="region of interest" description="Disordered" evidence="1">
    <location>
        <begin position="26"/>
        <end position="56"/>
    </location>
</feature>
<protein>
    <recommendedName>
        <fullName evidence="2">RNase III domain-containing protein</fullName>
    </recommendedName>
</protein>
<gene>
    <name evidence="3" type="ORF">EGYM00392_LOCUS18669</name>
</gene>
<dbReference type="Pfam" id="PF00636">
    <property type="entry name" value="Ribonuclease_3"/>
    <property type="match status" value="1"/>
</dbReference>
<dbReference type="AlphaFoldDB" id="A0A7S1NBA0"/>
<evidence type="ECO:0000313" key="3">
    <source>
        <dbReference type="EMBL" id="CAD9007576.1"/>
    </source>
</evidence>
<dbReference type="InterPro" id="IPR000999">
    <property type="entry name" value="RNase_III_dom"/>
</dbReference>
<evidence type="ECO:0000256" key="1">
    <source>
        <dbReference type="SAM" id="MobiDB-lite"/>
    </source>
</evidence>
<accession>A0A7S1NBA0</accession>
<sequence>MQHGVPIQRVLAGRLHSNAFREAIQQRQQVRQAKGKARGERPPQAQGGEDTDEDDVPIPFHSEVQEWPNFPPPPDLNGANVRDWSPPALAFLGDSVWELHIRQRYFSPRKGINQYHNLAREASRAEAQSQCFHKLMDGTFATATEKQVLRWGRNASVRSAGVPKRFRDGTVKSHNVYRAASGLECLVGYLHLTDPQRLRAVMEHLGY</sequence>